<reference evidence="1 2" key="1">
    <citation type="journal article" date="2018" name="Sci. Rep.">
        <title>Genomic signatures of local adaptation to the degree of environmental predictability in rotifers.</title>
        <authorList>
            <person name="Franch-Gras L."/>
            <person name="Hahn C."/>
            <person name="Garcia-Roger E.M."/>
            <person name="Carmona M.J."/>
            <person name="Serra M."/>
            <person name="Gomez A."/>
        </authorList>
    </citation>
    <scope>NUCLEOTIDE SEQUENCE [LARGE SCALE GENOMIC DNA]</scope>
    <source>
        <strain evidence="1">HYR1</strain>
    </source>
</reference>
<dbReference type="Proteomes" id="UP000276133">
    <property type="component" value="Unassembled WGS sequence"/>
</dbReference>
<accession>A0A3M7SM69</accession>
<dbReference type="AlphaFoldDB" id="A0A3M7SM69"/>
<dbReference type="EMBL" id="REGN01001114">
    <property type="protein sequence ID" value="RNA36901.1"/>
    <property type="molecule type" value="Genomic_DNA"/>
</dbReference>
<comment type="caution">
    <text evidence="1">The sequence shown here is derived from an EMBL/GenBank/DDBJ whole genome shotgun (WGS) entry which is preliminary data.</text>
</comment>
<gene>
    <name evidence="1" type="ORF">BpHYR1_051433</name>
</gene>
<protein>
    <submittedName>
        <fullName evidence="1">Uncharacterized protein</fullName>
    </submittedName>
</protein>
<proteinExistence type="predicted"/>
<keyword evidence="2" id="KW-1185">Reference proteome</keyword>
<dbReference type="OrthoDB" id="6232933at2759"/>
<name>A0A3M7SM69_BRAPC</name>
<evidence type="ECO:0000313" key="2">
    <source>
        <dbReference type="Proteomes" id="UP000276133"/>
    </source>
</evidence>
<evidence type="ECO:0000313" key="1">
    <source>
        <dbReference type="EMBL" id="RNA36901.1"/>
    </source>
</evidence>
<organism evidence="1 2">
    <name type="scientific">Brachionus plicatilis</name>
    <name type="common">Marine rotifer</name>
    <name type="synonym">Brachionus muelleri</name>
    <dbReference type="NCBI Taxonomy" id="10195"/>
    <lineage>
        <taxon>Eukaryota</taxon>
        <taxon>Metazoa</taxon>
        <taxon>Spiralia</taxon>
        <taxon>Gnathifera</taxon>
        <taxon>Rotifera</taxon>
        <taxon>Eurotatoria</taxon>
        <taxon>Monogononta</taxon>
        <taxon>Pseudotrocha</taxon>
        <taxon>Ploima</taxon>
        <taxon>Brachionidae</taxon>
        <taxon>Brachionus</taxon>
    </lineage>
</organism>
<sequence>MRPRIFKIFKEFADLVVFFLPQRQKFWMLLNIFNSLNKQILPENMHKIPRLEKKKIDKKITLLIEINFPTDAHIRLK</sequence>